<accession>A0A372NUR6</accession>
<organism evidence="3 4">
    <name type="scientific">Mucilaginibacter conchicola</name>
    <dbReference type="NCBI Taxonomy" id="2303333"/>
    <lineage>
        <taxon>Bacteria</taxon>
        <taxon>Pseudomonadati</taxon>
        <taxon>Bacteroidota</taxon>
        <taxon>Sphingobacteriia</taxon>
        <taxon>Sphingobacteriales</taxon>
        <taxon>Sphingobacteriaceae</taxon>
        <taxon>Mucilaginibacter</taxon>
    </lineage>
</organism>
<evidence type="ECO:0000313" key="3">
    <source>
        <dbReference type="EMBL" id="RFZ93008.1"/>
    </source>
</evidence>
<protein>
    <submittedName>
        <fullName evidence="3">MarR family transcriptional regulator</fullName>
    </submittedName>
</protein>
<evidence type="ECO:0000256" key="1">
    <source>
        <dbReference type="SAM" id="Phobius"/>
    </source>
</evidence>
<dbReference type="PANTHER" id="PTHR33164:SF43">
    <property type="entry name" value="HTH-TYPE TRANSCRIPTIONAL REPRESSOR YETL"/>
    <property type="match status" value="1"/>
</dbReference>
<dbReference type="Pfam" id="PF12802">
    <property type="entry name" value="MarR_2"/>
    <property type="match status" value="1"/>
</dbReference>
<keyword evidence="1" id="KW-0812">Transmembrane</keyword>
<dbReference type="PANTHER" id="PTHR33164">
    <property type="entry name" value="TRANSCRIPTIONAL REGULATOR, MARR FAMILY"/>
    <property type="match status" value="1"/>
</dbReference>
<evidence type="ECO:0000259" key="2">
    <source>
        <dbReference type="PROSITE" id="PS50995"/>
    </source>
</evidence>
<dbReference type="Proteomes" id="UP000264217">
    <property type="component" value="Unassembled WGS sequence"/>
</dbReference>
<feature type="domain" description="HTH marR-type" evidence="2">
    <location>
        <begin position="1"/>
        <end position="127"/>
    </location>
</feature>
<sequence length="127" mass="13831">MNLSKAQAVVSRRFDKLNIYGIGFTEFIILYLLHESAEGKLRRIDLAESTGLTASGVTRLLLPMEKTGLVGREADKRDARVSYATLTDAGKQIFSNTKNAAENLAAEILPPDKLKKADQLIGLLAGL</sequence>
<keyword evidence="1" id="KW-0472">Membrane</keyword>
<comment type="caution">
    <text evidence="3">The sequence shown here is derived from an EMBL/GenBank/DDBJ whole genome shotgun (WGS) entry which is preliminary data.</text>
</comment>
<dbReference type="EMBL" id="QWDC01000002">
    <property type="protein sequence ID" value="RFZ93008.1"/>
    <property type="molecule type" value="Genomic_DNA"/>
</dbReference>
<reference evidence="3 4" key="1">
    <citation type="submission" date="2018-08" db="EMBL/GenBank/DDBJ databases">
        <title>Mucilaginibacter sp. MYSH2.</title>
        <authorList>
            <person name="Seo T."/>
        </authorList>
    </citation>
    <scope>NUCLEOTIDE SEQUENCE [LARGE SCALE GENOMIC DNA]</scope>
    <source>
        <strain evidence="3 4">MYSH2</strain>
    </source>
</reference>
<dbReference type="GO" id="GO:0003700">
    <property type="term" value="F:DNA-binding transcription factor activity"/>
    <property type="evidence" value="ECO:0007669"/>
    <property type="project" value="InterPro"/>
</dbReference>
<dbReference type="PROSITE" id="PS50995">
    <property type="entry name" value="HTH_MARR_2"/>
    <property type="match status" value="1"/>
</dbReference>
<keyword evidence="1" id="KW-1133">Transmembrane helix</keyword>
<dbReference type="InterPro" id="IPR036388">
    <property type="entry name" value="WH-like_DNA-bd_sf"/>
</dbReference>
<keyword evidence="4" id="KW-1185">Reference proteome</keyword>
<dbReference type="AlphaFoldDB" id="A0A372NUR6"/>
<dbReference type="SMART" id="SM00347">
    <property type="entry name" value="HTH_MARR"/>
    <property type="match status" value="1"/>
</dbReference>
<dbReference type="GO" id="GO:0006950">
    <property type="term" value="P:response to stress"/>
    <property type="evidence" value="ECO:0007669"/>
    <property type="project" value="TreeGrafter"/>
</dbReference>
<dbReference type="InterPro" id="IPR039422">
    <property type="entry name" value="MarR/SlyA-like"/>
</dbReference>
<name>A0A372NUR6_9SPHI</name>
<feature type="transmembrane region" description="Helical" evidence="1">
    <location>
        <begin position="17"/>
        <end position="33"/>
    </location>
</feature>
<gene>
    <name evidence="3" type="ORF">D0C36_09770</name>
</gene>
<dbReference type="Gene3D" id="1.10.10.10">
    <property type="entry name" value="Winged helix-like DNA-binding domain superfamily/Winged helix DNA-binding domain"/>
    <property type="match status" value="1"/>
</dbReference>
<evidence type="ECO:0000313" key="4">
    <source>
        <dbReference type="Proteomes" id="UP000264217"/>
    </source>
</evidence>
<dbReference type="OrthoDB" id="5295456at2"/>
<dbReference type="InterPro" id="IPR036390">
    <property type="entry name" value="WH_DNA-bd_sf"/>
</dbReference>
<dbReference type="InterPro" id="IPR000835">
    <property type="entry name" value="HTH_MarR-typ"/>
</dbReference>
<dbReference type="SUPFAM" id="SSF46785">
    <property type="entry name" value="Winged helix' DNA-binding domain"/>
    <property type="match status" value="1"/>
</dbReference>
<proteinExistence type="predicted"/>